<reference evidence="1" key="1">
    <citation type="submission" date="2021-01" db="EMBL/GenBank/DDBJ databases">
        <authorList>
            <person name="Corre E."/>
            <person name="Pelletier E."/>
            <person name="Niang G."/>
            <person name="Scheremetjew M."/>
            <person name="Finn R."/>
            <person name="Kale V."/>
            <person name="Holt S."/>
            <person name="Cochrane G."/>
            <person name="Meng A."/>
            <person name="Brown T."/>
            <person name="Cohen L."/>
        </authorList>
    </citation>
    <scope>NUCLEOTIDE SEQUENCE</scope>
    <source>
        <strain evidence="1">CCMP3346</strain>
    </source>
</reference>
<organism evidence="1">
    <name type="scientific">Vitrella brassicaformis</name>
    <dbReference type="NCBI Taxonomy" id="1169539"/>
    <lineage>
        <taxon>Eukaryota</taxon>
        <taxon>Sar</taxon>
        <taxon>Alveolata</taxon>
        <taxon>Colpodellida</taxon>
        <taxon>Vitrellaceae</taxon>
        <taxon>Vitrella</taxon>
    </lineage>
</organism>
<proteinExistence type="predicted"/>
<evidence type="ECO:0000313" key="1">
    <source>
        <dbReference type="EMBL" id="CAD9062128.1"/>
    </source>
</evidence>
<dbReference type="AlphaFoldDB" id="A0A7S1K3P0"/>
<gene>
    <name evidence="1" type="ORF">VBRA1451_LOCUS17198</name>
</gene>
<sequence>MGDEGAVLLMDELNNFVKFTEERREGESEVGRWLKEDFLLRRNRYFAFSSHVNRPFADLSRFLQSPSRRRVLCPSLPRIEKEDLELVSERLGLYGANTAQICWAGRSPALLWEWSRRKLLPRYLTDKLPRLLVDRPTDAVRILRSVIDTAVSGSGPLYGLREWEMLLDVFDEEGSGTTQFVWPPCYLYHALTKLAEYDKELGLLVTSLLSAAAANLWKLNSAKGESGDQREGPCAAALCLRLIQSHLRKNNPRAVARIAALPKELHNTLPPAVIRSQCSFGTRIRNSDWTTLSDVVEAFVKQGGYLSQALRDHPELAEGCAAFFVKPSNNQFETYDLFIFVTEDGKLTQVWGYQCKRGDELPEDTESIAADLSGDISHPLPVEPALLAKCPELSSVKMVSVWMRGGVGPQAKARVVQVNGMPIKWVIPSRAVYKLLFGRSLEVTCPFEFRQIAGGDVTAKKGNSSD</sequence>
<protein>
    <submittedName>
        <fullName evidence="1">Uncharacterized protein</fullName>
    </submittedName>
</protein>
<name>A0A7S1K3P0_9ALVE</name>
<dbReference type="EMBL" id="HBGB01029403">
    <property type="protein sequence ID" value="CAD9062128.1"/>
    <property type="molecule type" value="Transcribed_RNA"/>
</dbReference>
<accession>A0A7S1K3P0</accession>